<evidence type="ECO:0000256" key="2">
    <source>
        <dbReference type="ARBA" id="ARBA00022475"/>
    </source>
</evidence>
<accession>A0A0B4XLI5</accession>
<name>A0A0B4XLI5_9GAMM</name>
<proteinExistence type="predicted"/>
<evidence type="ECO:0000313" key="10">
    <source>
        <dbReference type="Proteomes" id="UP000006764"/>
    </source>
</evidence>
<feature type="domain" description="ABC3 transporter permease C-terminal" evidence="7">
    <location>
        <begin position="698"/>
        <end position="799"/>
    </location>
</feature>
<feature type="transmembrane region" description="Helical" evidence="6">
    <location>
        <begin position="408"/>
        <end position="430"/>
    </location>
</feature>
<keyword evidence="4 6" id="KW-1133">Transmembrane helix</keyword>
<evidence type="ECO:0000256" key="3">
    <source>
        <dbReference type="ARBA" id="ARBA00022692"/>
    </source>
</evidence>
<evidence type="ECO:0000256" key="5">
    <source>
        <dbReference type="ARBA" id="ARBA00023136"/>
    </source>
</evidence>
<dbReference type="Pfam" id="PF02687">
    <property type="entry name" value="FtsX"/>
    <property type="match status" value="2"/>
</dbReference>
<dbReference type="RefSeq" id="WP_035204111.1">
    <property type="nucleotide sequence ID" value="NZ_CP004387.1"/>
</dbReference>
<feature type="transmembrane region" description="Helical" evidence="6">
    <location>
        <begin position="249"/>
        <end position="270"/>
    </location>
</feature>
<reference evidence="9 10" key="1">
    <citation type="journal article" date="2012" name="J. Bacteriol.">
        <title>Genome sequence of an alkane-degrading bacterium, Alcanivorax pacificus type strain W11-5, isolated from deep sea sediment.</title>
        <authorList>
            <person name="Lai Q."/>
            <person name="Shao Z."/>
        </authorList>
    </citation>
    <scope>NUCLEOTIDE SEQUENCE [LARGE SCALE GENOMIC DNA]</scope>
    <source>
        <strain evidence="9 10">W11-5</strain>
    </source>
</reference>
<feature type="transmembrane region" description="Helical" evidence="6">
    <location>
        <begin position="697"/>
        <end position="718"/>
    </location>
</feature>
<protein>
    <submittedName>
        <fullName evidence="9">Efflux ABC transporter permease</fullName>
    </submittedName>
</protein>
<dbReference type="PANTHER" id="PTHR30287:SF1">
    <property type="entry name" value="INNER MEMBRANE PROTEIN"/>
    <property type="match status" value="1"/>
</dbReference>
<evidence type="ECO:0000256" key="1">
    <source>
        <dbReference type="ARBA" id="ARBA00004651"/>
    </source>
</evidence>
<evidence type="ECO:0000256" key="6">
    <source>
        <dbReference type="SAM" id="Phobius"/>
    </source>
</evidence>
<feature type="transmembrane region" description="Helical" evidence="6">
    <location>
        <begin position="782"/>
        <end position="803"/>
    </location>
</feature>
<evidence type="ECO:0000259" key="7">
    <source>
        <dbReference type="Pfam" id="PF02687"/>
    </source>
</evidence>
<evidence type="ECO:0000256" key="4">
    <source>
        <dbReference type="ARBA" id="ARBA00022989"/>
    </source>
</evidence>
<feature type="transmembrane region" description="Helical" evidence="6">
    <location>
        <begin position="303"/>
        <end position="321"/>
    </location>
</feature>
<dbReference type="EMBL" id="CP004387">
    <property type="protein sequence ID" value="AJD47946.1"/>
    <property type="molecule type" value="Genomic_DNA"/>
</dbReference>
<dbReference type="Pfam" id="PF12704">
    <property type="entry name" value="MacB_PCD"/>
    <property type="match status" value="1"/>
</dbReference>
<dbReference type="OrthoDB" id="5292592at2"/>
<dbReference type="KEGG" id="apac:S7S_07650"/>
<dbReference type="InterPro" id="IPR038766">
    <property type="entry name" value="Membrane_comp_ABC_pdt"/>
</dbReference>
<dbReference type="Proteomes" id="UP000006764">
    <property type="component" value="Chromosome"/>
</dbReference>
<comment type="subcellular location">
    <subcellularLocation>
        <location evidence="1">Cell membrane</location>
        <topology evidence="1">Multi-pass membrane protein</topology>
    </subcellularLocation>
</comment>
<feature type="transmembrane region" description="Helical" evidence="6">
    <location>
        <begin position="341"/>
        <end position="360"/>
    </location>
</feature>
<feature type="transmembrane region" description="Helical" evidence="6">
    <location>
        <begin position="457"/>
        <end position="475"/>
    </location>
</feature>
<dbReference type="AlphaFoldDB" id="A0A0B4XLI5"/>
<feature type="domain" description="MacB-like periplasmic core" evidence="8">
    <location>
        <begin position="18"/>
        <end position="197"/>
    </location>
</feature>
<dbReference type="STRING" id="391936.S7S_07650"/>
<feature type="domain" description="ABC3 transporter permease C-terminal" evidence="7">
    <location>
        <begin position="255"/>
        <end position="357"/>
    </location>
</feature>
<dbReference type="InterPro" id="IPR003838">
    <property type="entry name" value="ABC3_permease_C"/>
</dbReference>
<dbReference type="HOGENOM" id="CLU_009475_2_0_6"/>
<evidence type="ECO:0000259" key="8">
    <source>
        <dbReference type="Pfam" id="PF12704"/>
    </source>
</evidence>
<sequence length="817" mass="87469">MLRTGSLWRPWRDGAFRVLALALGIAALALASVVLLRAELDQRFTIRSAEMLGGDLVLVGSEPPAAEQLALLSALDQGQVADFPTVLVHGDEMLLVSARAADAGYPVYGQLQSAPGRFDATRPAATGPAAGEVWMADQALDRLGLTIGDQVQIGRQPLTLTAVIRQEPDQGAGFYSMSPRVLFNLADLDATGVLGPGTRVRHRLMLGGSASDIATATAALDPVLRPDQRLRTLEDAAGRTRGPLQQLTLWVSLGVLLVSLLCGAAIYLATSQRVRKRARMAALLRSFGARRGQVMQRLLGEEFIAVLPAVALGTLLGLGLIHGLRALMGWQDPLAATPGDWVAVLAGPLVLWLAFALPRLSTLVRTPAMQVLNDRISARPVSGIVELAAALGAPVILAALLTGSLTELGQLLLLLVVLGALLPSLLWPLLKVLDIGSQRLPLAGRLAIRRLSRRPGLTLPLLASLTIAMAVLALAGQTGSQLLNDWRERLPEQAPNHFVFNLFDADLPRFNSWMAEQAAIPQPLYPVVRGRLTEINGAPVRDAVTKENEDAQRALNRDLVLTEVTDTTLPDSNRVTDGDWPPPPGTVSVERELAMNLGLRRDDTVHFVTSQGTVTATISSIRDVDWDSFEPNFYFMFATDGLVSQDITWLTSFWLPPGDGARLAALLRDVPHLTVIDVNALLDQAQDIIRQASRATALLAVLLMAAAMLVLGAALLGAQAQRGRDNALLRTLGGDRHLIRRVTWLESLTLGSAAGLCATLIMLAALYPLGQRLFSGALPWSGWLLLPLALGLLVAVTGVSLGARSQHQPALGLLRQE</sequence>
<keyword evidence="2" id="KW-1003">Cell membrane</keyword>
<keyword evidence="3 6" id="KW-0812">Transmembrane</keyword>
<organism evidence="9 10">
    <name type="scientific">Isoalcanivorax pacificus W11-5</name>
    <dbReference type="NCBI Taxonomy" id="391936"/>
    <lineage>
        <taxon>Bacteria</taxon>
        <taxon>Pseudomonadati</taxon>
        <taxon>Pseudomonadota</taxon>
        <taxon>Gammaproteobacteria</taxon>
        <taxon>Oceanospirillales</taxon>
        <taxon>Alcanivoracaceae</taxon>
        <taxon>Isoalcanivorax</taxon>
    </lineage>
</organism>
<feature type="transmembrane region" description="Helical" evidence="6">
    <location>
        <begin position="748"/>
        <end position="770"/>
    </location>
</feature>
<dbReference type="InterPro" id="IPR025857">
    <property type="entry name" value="MacB_PCD"/>
</dbReference>
<dbReference type="GO" id="GO:0005886">
    <property type="term" value="C:plasma membrane"/>
    <property type="evidence" value="ECO:0007669"/>
    <property type="project" value="UniProtKB-SubCell"/>
</dbReference>
<keyword evidence="5 6" id="KW-0472">Membrane</keyword>
<evidence type="ECO:0000313" key="9">
    <source>
        <dbReference type="EMBL" id="AJD47946.1"/>
    </source>
</evidence>
<feature type="transmembrane region" description="Helical" evidence="6">
    <location>
        <begin position="381"/>
        <end position="402"/>
    </location>
</feature>
<keyword evidence="10" id="KW-1185">Reference proteome</keyword>
<dbReference type="PANTHER" id="PTHR30287">
    <property type="entry name" value="MEMBRANE COMPONENT OF PREDICTED ABC SUPERFAMILY METABOLITE UPTAKE TRANSPORTER"/>
    <property type="match status" value="1"/>
</dbReference>
<gene>
    <name evidence="9" type="ORF">S7S_07650</name>
</gene>